<evidence type="ECO:0000313" key="2">
    <source>
        <dbReference type="Proteomes" id="UP001152798"/>
    </source>
</evidence>
<keyword evidence="2" id="KW-1185">Reference proteome</keyword>
<organism evidence="1 2">
    <name type="scientific">Nezara viridula</name>
    <name type="common">Southern green stink bug</name>
    <name type="synonym">Cimex viridulus</name>
    <dbReference type="NCBI Taxonomy" id="85310"/>
    <lineage>
        <taxon>Eukaryota</taxon>
        <taxon>Metazoa</taxon>
        <taxon>Ecdysozoa</taxon>
        <taxon>Arthropoda</taxon>
        <taxon>Hexapoda</taxon>
        <taxon>Insecta</taxon>
        <taxon>Pterygota</taxon>
        <taxon>Neoptera</taxon>
        <taxon>Paraneoptera</taxon>
        <taxon>Hemiptera</taxon>
        <taxon>Heteroptera</taxon>
        <taxon>Panheteroptera</taxon>
        <taxon>Pentatomomorpha</taxon>
        <taxon>Pentatomoidea</taxon>
        <taxon>Pentatomidae</taxon>
        <taxon>Pentatominae</taxon>
        <taxon>Nezara</taxon>
    </lineage>
</organism>
<proteinExistence type="predicted"/>
<dbReference type="EMBL" id="OV725077">
    <property type="protein sequence ID" value="CAH1389640.1"/>
    <property type="molecule type" value="Genomic_DNA"/>
</dbReference>
<reference evidence="1" key="1">
    <citation type="submission" date="2022-01" db="EMBL/GenBank/DDBJ databases">
        <authorList>
            <person name="King R."/>
        </authorList>
    </citation>
    <scope>NUCLEOTIDE SEQUENCE</scope>
</reference>
<name>A0A9P0H1E8_NEZVI</name>
<dbReference type="AlphaFoldDB" id="A0A9P0H1E8"/>
<sequence length="46" mass="5340">MLSNINVLSAKQSSNEPVMRRLLKKLLQSLRKETPQDEDVEKDNKD</sequence>
<protein>
    <submittedName>
        <fullName evidence="1">Uncharacterized protein</fullName>
    </submittedName>
</protein>
<dbReference type="Proteomes" id="UP001152798">
    <property type="component" value="Chromosome 1"/>
</dbReference>
<evidence type="ECO:0000313" key="1">
    <source>
        <dbReference type="EMBL" id="CAH1389640.1"/>
    </source>
</evidence>
<gene>
    <name evidence="1" type="ORF">NEZAVI_LOCUS1008</name>
</gene>
<accession>A0A9P0H1E8</accession>